<dbReference type="Gramene" id="KFK30440">
    <property type="protein sequence ID" value="KFK30440"/>
    <property type="gene ID" value="AALP_AA7G261400"/>
</dbReference>
<dbReference type="EMBL" id="CM002875">
    <property type="protein sequence ID" value="KFK30440.1"/>
    <property type="molecule type" value="Genomic_DNA"/>
</dbReference>
<evidence type="ECO:0000259" key="7">
    <source>
        <dbReference type="PROSITE" id="PS51745"/>
    </source>
</evidence>
<dbReference type="GO" id="GO:0000987">
    <property type="term" value="F:cis-regulatory region sequence-specific DNA binding"/>
    <property type="evidence" value="ECO:0007669"/>
    <property type="project" value="EnsemblPlants"/>
</dbReference>
<dbReference type="SUPFAM" id="SSF54277">
    <property type="entry name" value="CAD &amp; PB1 domains"/>
    <property type="match status" value="1"/>
</dbReference>
<feature type="region of interest" description="Disordered" evidence="5">
    <location>
        <begin position="555"/>
        <end position="593"/>
    </location>
</feature>
<dbReference type="Pfam" id="PF02042">
    <property type="entry name" value="RWP-RK"/>
    <property type="match status" value="1"/>
</dbReference>
<dbReference type="InterPro" id="IPR053793">
    <property type="entry name" value="PB1-like"/>
</dbReference>
<keyword evidence="3" id="KW-0804">Transcription</keyword>
<dbReference type="InterPro" id="IPR000270">
    <property type="entry name" value="PB1_dom"/>
</dbReference>
<dbReference type="InterPro" id="IPR034891">
    <property type="entry name" value="PB1_NLP"/>
</dbReference>
<dbReference type="AlphaFoldDB" id="A0A087GKN8"/>
<dbReference type="SMART" id="SM00666">
    <property type="entry name" value="PB1"/>
    <property type="match status" value="1"/>
</dbReference>
<dbReference type="Gene3D" id="3.10.20.90">
    <property type="entry name" value="Phosphatidylinositol 3-kinase Catalytic Subunit, Chain A, domain 1"/>
    <property type="match status" value="1"/>
</dbReference>
<dbReference type="Pfam" id="PF22922">
    <property type="entry name" value="GAF_NLP"/>
    <property type="match status" value="2"/>
</dbReference>
<dbReference type="PROSITE" id="PS51519">
    <property type="entry name" value="RWP_RK"/>
    <property type="match status" value="1"/>
</dbReference>
<evidence type="ECO:0000256" key="1">
    <source>
        <dbReference type="ARBA" id="ARBA00023015"/>
    </source>
</evidence>
<evidence type="ECO:0000259" key="6">
    <source>
        <dbReference type="PROSITE" id="PS51519"/>
    </source>
</evidence>
<organism evidence="8 9">
    <name type="scientific">Arabis alpina</name>
    <name type="common">Alpine rock-cress</name>
    <dbReference type="NCBI Taxonomy" id="50452"/>
    <lineage>
        <taxon>Eukaryota</taxon>
        <taxon>Viridiplantae</taxon>
        <taxon>Streptophyta</taxon>
        <taxon>Embryophyta</taxon>
        <taxon>Tracheophyta</taxon>
        <taxon>Spermatophyta</taxon>
        <taxon>Magnoliopsida</taxon>
        <taxon>eudicotyledons</taxon>
        <taxon>Gunneridae</taxon>
        <taxon>Pentapetalae</taxon>
        <taxon>rosids</taxon>
        <taxon>malvids</taxon>
        <taxon>Brassicales</taxon>
        <taxon>Brassicaceae</taxon>
        <taxon>Arabideae</taxon>
        <taxon>Arabis</taxon>
    </lineage>
</organism>
<evidence type="ECO:0008006" key="10">
    <source>
        <dbReference type="Google" id="ProtNLM"/>
    </source>
</evidence>
<dbReference type="PROSITE" id="PS51745">
    <property type="entry name" value="PB1"/>
    <property type="match status" value="1"/>
</dbReference>
<reference evidence="9" key="1">
    <citation type="journal article" date="2015" name="Nat. Plants">
        <title>Genome expansion of Arabis alpina linked with retrotransposition and reduced symmetric DNA methylation.</title>
        <authorList>
            <person name="Willing E.M."/>
            <person name="Rawat V."/>
            <person name="Mandakova T."/>
            <person name="Maumus F."/>
            <person name="James G.V."/>
            <person name="Nordstroem K.J."/>
            <person name="Becker C."/>
            <person name="Warthmann N."/>
            <person name="Chica C."/>
            <person name="Szarzynska B."/>
            <person name="Zytnicki M."/>
            <person name="Albani M.C."/>
            <person name="Kiefer C."/>
            <person name="Bergonzi S."/>
            <person name="Castaings L."/>
            <person name="Mateos J.L."/>
            <person name="Berns M.C."/>
            <person name="Bujdoso N."/>
            <person name="Piofczyk T."/>
            <person name="de Lorenzo L."/>
            <person name="Barrero-Sicilia C."/>
            <person name="Mateos I."/>
            <person name="Piednoel M."/>
            <person name="Hagmann J."/>
            <person name="Chen-Min-Tao R."/>
            <person name="Iglesias-Fernandez R."/>
            <person name="Schuster S.C."/>
            <person name="Alonso-Blanco C."/>
            <person name="Roudier F."/>
            <person name="Carbonero P."/>
            <person name="Paz-Ares J."/>
            <person name="Davis S.J."/>
            <person name="Pecinka A."/>
            <person name="Quesneville H."/>
            <person name="Colot V."/>
            <person name="Lysak M.A."/>
            <person name="Weigel D."/>
            <person name="Coupland G."/>
            <person name="Schneeberger K."/>
        </authorList>
    </citation>
    <scope>NUCLEOTIDE SEQUENCE [LARGE SCALE GENOMIC DNA]</scope>
    <source>
        <strain evidence="9">cv. Pajares</strain>
    </source>
</reference>
<evidence type="ECO:0000256" key="5">
    <source>
        <dbReference type="SAM" id="MobiDB-lite"/>
    </source>
</evidence>
<dbReference type="CDD" id="cd06407">
    <property type="entry name" value="PB1_NLP"/>
    <property type="match status" value="1"/>
</dbReference>
<dbReference type="GO" id="GO:0003700">
    <property type="term" value="F:DNA-binding transcription factor activity"/>
    <property type="evidence" value="ECO:0007669"/>
    <property type="project" value="InterPro"/>
</dbReference>
<dbReference type="InterPro" id="IPR055081">
    <property type="entry name" value="NLP1-9_GAF"/>
</dbReference>
<gene>
    <name evidence="8" type="ordered locus">AALP_Aa7g261400</name>
</gene>
<evidence type="ECO:0000256" key="3">
    <source>
        <dbReference type="ARBA" id="ARBA00023163"/>
    </source>
</evidence>
<feature type="compositionally biased region" description="Low complexity" evidence="5">
    <location>
        <begin position="567"/>
        <end position="584"/>
    </location>
</feature>
<feature type="domain" description="PB1" evidence="7">
    <location>
        <begin position="637"/>
        <end position="722"/>
    </location>
</feature>
<proteinExistence type="predicted"/>
<keyword evidence="4" id="KW-0539">Nucleus</keyword>
<keyword evidence="1" id="KW-0805">Transcription regulation</keyword>
<dbReference type="Proteomes" id="UP000029120">
    <property type="component" value="Chromosome 7"/>
</dbReference>
<evidence type="ECO:0000256" key="4">
    <source>
        <dbReference type="ARBA" id="ARBA00023242"/>
    </source>
</evidence>
<dbReference type="InterPro" id="IPR045012">
    <property type="entry name" value="NLP"/>
</dbReference>
<dbReference type="InterPro" id="IPR003035">
    <property type="entry name" value="RWP-RK_dom"/>
</dbReference>
<dbReference type="SUPFAM" id="SSF55781">
    <property type="entry name" value="GAF domain-like"/>
    <property type="match status" value="1"/>
</dbReference>
<dbReference type="PANTHER" id="PTHR32002:SF31">
    <property type="entry name" value="PROTEIN NLP3"/>
    <property type="match status" value="1"/>
</dbReference>
<evidence type="ECO:0000256" key="2">
    <source>
        <dbReference type="ARBA" id="ARBA00023125"/>
    </source>
</evidence>
<dbReference type="Pfam" id="PF00564">
    <property type="entry name" value="PB1"/>
    <property type="match status" value="1"/>
</dbReference>
<feature type="domain" description="RWP-RK" evidence="6">
    <location>
        <begin position="447"/>
        <end position="531"/>
    </location>
</feature>
<dbReference type="PANTHER" id="PTHR32002">
    <property type="entry name" value="PROTEIN NLP8"/>
    <property type="match status" value="1"/>
</dbReference>
<keyword evidence="2" id="KW-0238">DNA-binding</keyword>
<accession>A0A087GKN8</accession>
<name>A0A087GKN8_ARAAL</name>
<evidence type="ECO:0000313" key="8">
    <source>
        <dbReference type="EMBL" id="KFK30440.1"/>
    </source>
</evidence>
<dbReference type="OMA" id="HTICHAL"/>
<keyword evidence="9" id="KW-1185">Reference proteome</keyword>
<sequence length="727" mass="80905">MIMEESNNSDVVDFPDNFMDQLFWEECWEQEDEAPSSSSSPSGLKERVTCAMGHLQEVMGERELLIQLWVPVERGSRRVLSTEEQPYSLNPFSQSQSLAFYRDVSAAYSFAAEAGSDQQVGLPGRVFLRRMPEWTPDVRFFRSEEYPRIGYARRYQVRASLALPLFQGTSGECVAVMEMVTTRQNLEYASHLHNICNALQAFDLRSSETSIVPSSLKPLVEDLHTEVATILQGICVSLGLPLAITWGYKDSCLSALPSACYAADQNSRGFLAACSEHHLLRGEGITGRAFATNRQCFASDVAVFSKWSYPLSHYARMFDLHAVLAVPILTRRSHSVHLVLEFFFPRDCLDTHTQRLTLNSLVSQLSLRFQSSPHLMVDNQQLAEQVSDTATPLTDHSTGHVVTEETPWISLTADAKDKKAKQVSVSWESHQGEELKLGGGIGEPSYSSLSLESRKRKSKSEKDITLDTLRQHFAGSLKDAAKNIGVCPTTLKRICRQHGISRWPSRKIKKVGHSLRKLQVVMDSVQGVQGSLHLASFYSSFPQLQSSSSLPLLNPLQTVNVPPKSPPSSSGSQSSSGSSTCCSSEDQQQLGGLHKPALSHPQLLTLSSLQAEQRPVRVTSSLPPLPSAATPRKAKDGMKVKAMFGDSAVRMSLHLHWRLTDLRREIAKRFGMDDALISNFSLKYLDDDQEWVLLTCDADLEECIQVYKSSLKETIRILVNHPLSSFL</sequence>
<dbReference type="OrthoDB" id="6270329at2759"/>
<dbReference type="eggNOG" id="ENOG502QQ6H">
    <property type="taxonomic scope" value="Eukaryota"/>
</dbReference>
<protein>
    <recommendedName>
        <fullName evidence="10">RWP-RK domain-containing protein</fullName>
    </recommendedName>
</protein>
<feature type="region of interest" description="Disordered" evidence="5">
    <location>
        <begin position="615"/>
        <end position="636"/>
    </location>
</feature>
<feature type="compositionally biased region" description="Low complexity" evidence="5">
    <location>
        <begin position="619"/>
        <end position="631"/>
    </location>
</feature>
<evidence type="ECO:0000313" key="9">
    <source>
        <dbReference type="Proteomes" id="UP000029120"/>
    </source>
</evidence>